<dbReference type="PATRIC" id="fig|626887.3.peg.880"/>
<dbReference type="OrthoDB" id="5812814at2"/>
<dbReference type="EMBL" id="APLQ01000011">
    <property type="protein sequence ID" value="ENO14575.1"/>
    <property type="molecule type" value="Genomic_DNA"/>
</dbReference>
<evidence type="ECO:0000313" key="1">
    <source>
        <dbReference type="EMBL" id="ENO14575.1"/>
    </source>
</evidence>
<proteinExistence type="predicted"/>
<dbReference type="RefSeq" id="WP_004578872.1">
    <property type="nucleotide sequence ID" value="NZ_AP028878.1"/>
</dbReference>
<comment type="caution">
    <text evidence="1">The sequence shown here is derived from an EMBL/GenBank/DDBJ whole genome shotgun (WGS) entry which is preliminary data.</text>
</comment>
<gene>
    <name evidence="1" type="ORF">J057_04471</name>
</gene>
<name>N6VWE1_9GAMM</name>
<protein>
    <recommendedName>
        <fullName evidence="3">Gp5/Type VI secretion system Vgr protein OB-fold domain-containing protein</fullName>
    </recommendedName>
</protein>
<dbReference type="AlphaFoldDB" id="N6VWE1"/>
<evidence type="ECO:0008006" key="3">
    <source>
        <dbReference type="Google" id="ProtNLM"/>
    </source>
</evidence>
<accession>N6VWE1</accession>
<dbReference type="eggNOG" id="COG3501">
    <property type="taxonomic scope" value="Bacteria"/>
</dbReference>
<dbReference type="SUPFAM" id="SSF69349">
    <property type="entry name" value="Phage fibre proteins"/>
    <property type="match status" value="1"/>
</dbReference>
<dbReference type="SUPFAM" id="SSF69255">
    <property type="entry name" value="gp5 N-terminal domain-like"/>
    <property type="match status" value="1"/>
</dbReference>
<organism evidence="1 2">
    <name type="scientific">Marinobacter nanhaiticus D15-8W</name>
    <dbReference type="NCBI Taxonomy" id="626887"/>
    <lineage>
        <taxon>Bacteria</taxon>
        <taxon>Pseudomonadati</taxon>
        <taxon>Pseudomonadota</taxon>
        <taxon>Gammaproteobacteria</taxon>
        <taxon>Pseudomonadales</taxon>
        <taxon>Marinobacteraceae</taxon>
        <taxon>Marinobacter</taxon>
    </lineage>
</organism>
<dbReference type="HOGENOM" id="CLU_057692_0_0_6"/>
<evidence type="ECO:0000313" key="2">
    <source>
        <dbReference type="Proteomes" id="UP000013165"/>
    </source>
</evidence>
<dbReference type="STRING" id="626887.J057_04471"/>
<sequence length="370" mass="39110">MIETVRRLVSRMFPELVAGYHLPVFAVVEGIADSPVEGGLADPYRPRWAVDLQLLDENGRPDTDQPLLESVPVTVPGVGHERGQFALPQPGTVVEVAWAYGRADQPFVRSVLPFRQSLPACDRYEQVWQQRDGVAQKVDNEGDWTRTTNASITDASEVHLTQTLEKIDQLQNEVREILEHSVEHIGGIKQTEAGTIKMMAESTVHAGSGGSLNMTAAGDQNHIAGGSLNQITGKDLVQDIGQNVSRTVAGSVSDTVSLDYSQTVAGTASITVKADMTMMSQGNAQMGSAGTTTVSAAGPLVLQGANVWIGSPAVNLLAVIGAFMQSTSDALTVLSTHTHPSVGTINEGSSIASCAAAINSNKTTVDGLQK</sequence>
<keyword evidence="2" id="KW-1185">Reference proteome</keyword>
<dbReference type="Proteomes" id="UP000013165">
    <property type="component" value="Unassembled WGS sequence"/>
</dbReference>
<reference evidence="1 2" key="1">
    <citation type="journal article" date="2013" name="Genome Announc.">
        <title>Genome Sequence of the Polycyclic Aromatic Hydrocarbon-Degrading Bacterium Strain Marinobacter nanhaiticus D15-8WT.</title>
        <authorList>
            <person name="Cui Z."/>
            <person name="Gao W."/>
            <person name="Li Q."/>
            <person name="Xu G."/>
            <person name="Zheng L."/>
        </authorList>
    </citation>
    <scope>NUCLEOTIDE SEQUENCE [LARGE SCALE GENOMIC DNA]</scope>
    <source>
        <strain evidence="1 2">D15-8W</strain>
    </source>
</reference>